<dbReference type="SUPFAM" id="SSF50969">
    <property type="entry name" value="YVTN repeat-like/Quinoprotein amine dehydrogenase"/>
    <property type="match status" value="1"/>
</dbReference>
<organism evidence="1">
    <name type="scientific">marine metagenome</name>
    <dbReference type="NCBI Taxonomy" id="408172"/>
    <lineage>
        <taxon>unclassified sequences</taxon>
        <taxon>metagenomes</taxon>
        <taxon>ecological metagenomes</taxon>
    </lineage>
</organism>
<gene>
    <name evidence="1" type="ORF">METZ01_LOCUS14973</name>
</gene>
<sequence>MRLPIGTRLSVTLAAALITLALTVPAAHAQTNCELQRCQPETGHPLGKPGTDNIVVISHVPLPGERFSHADIDVEQEIARPFVYIAQRFGESGFYALSIEDPARPRILYRWTIDNPDLHVGSGGLDPRYAKVGNRYYLVLSFQFAQGGPDADLGAKVFDVTGLPDPSTVREVADLRVPDHVGGFHNIYTYKHSDGRALLFAATMSEDIYVYDLALVAGGNTEPVAHIPVPSPEDRRTRQWHDMYVGYHPDSDQDRFYGAGTGGYHVFNITTVEDPELLTSVINIPGVRDGHTFTPTPDGKFALGISEPTYQHAPIRTFDLRPGVEGGQRAITGSGIGAWVAKFDGATHNHEIRWPYAFISGQDDGLQIINIMDPTDPYTQAYYITREGPMLYGPETPYATRGFQYGGVWGVDVRNADGLIVVSDSTSGFWAFQMEGFYGWNGNAWNMPNVSSAQDWDNGPVVQASRRPY</sequence>
<dbReference type="InterPro" id="IPR011044">
    <property type="entry name" value="Quino_amine_DH_bsu"/>
</dbReference>
<proteinExistence type="predicted"/>
<protein>
    <submittedName>
        <fullName evidence="1">Uncharacterized protein</fullName>
    </submittedName>
</protein>
<reference evidence="1" key="1">
    <citation type="submission" date="2018-05" db="EMBL/GenBank/DDBJ databases">
        <authorList>
            <person name="Lanie J.A."/>
            <person name="Ng W.-L."/>
            <person name="Kazmierczak K.M."/>
            <person name="Andrzejewski T.M."/>
            <person name="Davidsen T.M."/>
            <person name="Wayne K.J."/>
            <person name="Tettelin H."/>
            <person name="Glass J.I."/>
            <person name="Rusch D."/>
            <person name="Podicherti R."/>
            <person name="Tsui H.-C.T."/>
            <person name="Winkler M.E."/>
        </authorList>
    </citation>
    <scope>NUCLEOTIDE SEQUENCE</scope>
</reference>
<dbReference type="AlphaFoldDB" id="A0A381P774"/>
<dbReference type="EMBL" id="UINC01000848">
    <property type="protein sequence ID" value="SUZ62119.1"/>
    <property type="molecule type" value="Genomic_DNA"/>
</dbReference>
<accession>A0A381P774</accession>
<name>A0A381P774_9ZZZZ</name>
<evidence type="ECO:0000313" key="1">
    <source>
        <dbReference type="EMBL" id="SUZ62119.1"/>
    </source>
</evidence>